<evidence type="ECO:0000313" key="3">
    <source>
        <dbReference type="EMBL" id="TXF90075.1"/>
    </source>
</evidence>
<dbReference type="InterPro" id="IPR013325">
    <property type="entry name" value="RNA_pol_sigma_r2"/>
</dbReference>
<organism evidence="3 4">
    <name type="scientific">Neolewinella aurantiaca</name>
    <dbReference type="NCBI Taxonomy" id="2602767"/>
    <lineage>
        <taxon>Bacteria</taxon>
        <taxon>Pseudomonadati</taxon>
        <taxon>Bacteroidota</taxon>
        <taxon>Saprospiria</taxon>
        <taxon>Saprospirales</taxon>
        <taxon>Lewinellaceae</taxon>
        <taxon>Neolewinella</taxon>
    </lineage>
</organism>
<dbReference type="Gene3D" id="1.10.10.10">
    <property type="entry name" value="Winged helix-like DNA-binding domain superfamily/Winged helix DNA-binding domain"/>
    <property type="match status" value="1"/>
</dbReference>
<comment type="caution">
    <text evidence="3">The sequence shown here is derived from an EMBL/GenBank/DDBJ whole genome shotgun (WGS) entry which is preliminary data.</text>
</comment>
<dbReference type="Proteomes" id="UP000321907">
    <property type="component" value="Unassembled WGS sequence"/>
</dbReference>
<evidence type="ECO:0000313" key="4">
    <source>
        <dbReference type="Proteomes" id="UP000321907"/>
    </source>
</evidence>
<gene>
    <name evidence="3" type="ORF">FUA23_07495</name>
</gene>
<sequence length="408" mass="45592">MLLPNLFRTEYGKIVAVLVRSFGIARVGIAEDIASDTFLIAAETWGTKGLPANPTAWLYTTAKNRACDLLRREGVFVNKVQPELQRAPTTCGIDEPDFSPAGFKDSQLRMIFALCHPELNTETQVALCLRILCGFGVGEIAAAFLTSKDTINKRLSRGKNRLRKVMTNLELPADSELPTRLDGVLTTIYLLFNEGYYSTGTATNFRRDLCADAIRLTLMLTRNDLTDQPRVSALLALMCFHTSRFDARLTDNGDLIDYDDQDRSLWDERLVRQGSRYFERATAGGAVGRYQLEAAIAFMHTSPNPGPDKWPNILALYNRLLMKAYSPVAALNRTYALSRVHGAQAALNEALKINLRGHLGYQLLLGELYVQLEDEKLAQYHFNRALTLTRNPAVRRRITAKLAGCNQA</sequence>
<dbReference type="EMBL" id="VOXD01000009">
    <property type="protein sequence ID" value="TXF90075.1"/>
    <property type="molecule type" value="Genomic_DNA"/>
</dbReference>
<dbReference type="InterPro" id="IPR046531">
    <property type="entry name" value="DUF6596"/>
</dbReference>
<name>A0A5C7FQH4_9BACT</name>
<accession>A0A5C7FQH4</accession>
<dbReference type="GO" id="GO:0003700">
    <property type="term" value="F:DNA-binding transcription factor activity"/>
    <property type="evidence" value="ECO:0007669"/>
    <property type="project" value="InterPro"/>
</dbReference>
<protein>
    <submittedName>
        <fullName evidence="3">RNA polymerase subunit sigma</fullName>
    </submittedName>
</protein>
<dbReference type="PANTHER" id="PTHR47756">
    <property type="entry name" value="BLL6612 PROTEIN-RELATED"/>
    <property type="match status" value="1"/>
</dbReference>
<feature type="domain" description="DUF6596" evidence="2">
    <location>
        <begin position="180"/>
        <end position="281"/>
    </location>
</feature>
<feature type="domain" description="RNA polymerase sigma-70 region 2" evidence="1">
    <location>
        <begin position="11"/>
        <end position="73"/>
    </location>
</feature>
<reference evidence="3 4" key="1">
    <citation type="submission" date="2019-08" db="EMBL/GenBank/DDBJ databases">
        <title>Lewinella sp. strain SSH13 Genome sequencing and assembly.</title>
        <authorList>
            <person name="Kim I."/>
        </authorList>
    </citation>
    <scope>NUCLEOTIDE SEQUENCE [LARGE SCALE GENOMIC DNA]</scope>
    <source>
        <strain evidence="3 4">SSH13</strain>
    </source>
</reference>
<dbReference type="InterPro" id="IPR007627">
    <property type="entry name" value="RNA_pol_sigma70_r2"/>
</dbReference>
<dbReference type="OrthoDB" id="9780299at2"/>
<dbReference type="RefSeq" id="WP_147930114.1">
    <property type="nucleotide sequence ID" value="NZ_VOXD01000009.1"/>
</dbReference>
<evidence type="ECO:0000259" key="2">
    <source>
        <dbReference type="Pfam" id="PF20239"/>
    </source>
</evidence>
<dbReference type="Gene3D" id="1.10.1740.10">
    <property type="match status" value="1"/>
</dbReference>
<dbReference type="SUPFAM" id="SSF88946">
    <property type="entry name" value="Sigma2 domain of RNA polymerase sigma factors"/>
    <property type="match status" value="1"/>
</dbReference>
<keyword evidence="4" id="KW-1185">Reference proteome</keyword>
<dbReference type="Pfam" id="PF20239">
    <property type="entry name" value="DUF6596"/>
    <property type="match status" value="1"/>
</dbReference>
<dbReference type="InterPro" id="IPR036388">
    <property type="entry name" value="WH-like_DNA-bd_sf"/>
</dbReference>
<dbReference type="SUPFAM" id="SSF88659">
    <property type="entry name" value="Sigma3 and sigma4 domains of RNA polymerase sigma factors"/>
    <property type="match status" value="1"/>
</dbReference>
<dbReference type="Pfam" id="PF04542">
    <property type="entry name" value="Sigma70_r2"/>
    <property type="match status" value="1"/>
</dbReference>
<proteinExistence type="predicted"/>
<dbReference type="PANTHER" id="PTHR47756:SF2">
    <property type="entry name" value="BLL6612 PROTEIN"/>
    <property type="match status" value="1"/>
</dbReference>
<dbReference type="InterPro" id="IPR013324">
    <property type="entry name" value="RNA_pol_sigma_r3/r4-like"/>
</dbReference>
<dbReference type="AlphaFoldDB" id="A0A5C7FQH4"/>
<dbReference type="GO" id="GO:0006352">
    <property type="term" value="P:DNA-templated transcription initiation"/>
    <property type="evidence" value="ECO:0007669"/>
    <property type="project" value="InterPro"/>
</dbReference>
<evidence type="ECO:0000259" key="1">
    <source>
        <dbReference type="Pfam" id="PF04542"/>
    </source>
</evidence>